<evidence type="ECO:0000313" key="1">
    <source>
        <dbReference type="EMBL" id="MBA2796594.1"/>
    </source>
</evidence>
<dbReference type="AlphaFoldDB" id="A0A7W0ASS2"/>
<reference evidence="1 2" key="1">
    <citation type="submission" date="2020-07" db="EMBL/GenBank/DDBJ databases">
        <title>Molecular and genomic characterization of Streptococcus porcinus isolated from diseased swine in Brazil.</title>
        <authorList>
            <person name="Moreno L.Z."/>
            <person name="Matajira C.E.C."/>
            <person name="Poor A.P."/>
            <person name="Dutra M.C."/>
            <person name="Moreno A.M."/>
        </authorList>
    </citation>
    <scope>NUCLEOTIDE SEQUENCE [LARGE SCALE GENOMIC DNA]</scope>
    <source>
        <strain evidence="1 2">SP0816-2</strain>
    </source>
</reference>
<dbReference type="Gene3D" id="1.10.10.10">
    <property type="entry name" value="Winged helix-like DNA-binding domain superfamily/Winged helix DNA-binding domain"/>
    <property type="match status" value="1"/>
</dbReference>
<sequence>MDKLADEWIKKVTERLFKNLFKNLKVFDIENVMPLMLNKTQLEKYLGVNHERMSKIIKMKDFPIIRERGKDDRFPRDAVKRWLDENWEKIGA</sequence>
<dbReference type="InterPro" id="IPR036388">
    <property type="entry name" value="WH-like_DNA-bd_sf"/>
</dbReference>
<dbReference type="Proteomes" id="UP000524462">
    <property type="component" value="Unassembled WGS sequence"/>
</dbReference>
<evidence type="ECO:0000313" key="2">
    <source>
        <dbReference type="Proteomes" id="UP000524462"/>
    </source>
</evidence>
<dbReference type="GO" id="GO:0003677">
    <property type="term" value="F:DNA binding"/>
    <property type="evidence" value="ECO:0007669"/>
    <property type="project" value="UniProtKB-KW"/>
</dbReference>
<dbReference type="EMBL" id="JACEGE010000024">
    <property type="protein sequence ID" value="MBA2796594.1"/>
    <property type="molecule type" value="Genomic_DNA"/>
</dbReference>
<comment type="caution">
    <text evidence="1">The sequence shown here is derived from an EMBL/GenBank/DDBJ whole genome shotgun (WGS) entry which is preliminary data.</text>
</comment>
<name>A0A7W0ASS2_STRPO</name>
<gene>
    <name evidence="1" type="ORF">H1B29_08890</name>
</gene>
<accession>A0A7W0ASS2</accession>
<protein>
    <submittedName>
        <fullName evidence="1">DNA-binding protein</fullName>
    </submittedName>
</protein>
<keyword evidence="1" id="KW-0238">DNA-binding</keyword>
<proteinExistence type="predicted"/>
<organism evidence="1 2">
    <name type="scientific">Streptococcus porcinus</name>
    <dbReference type="NCBI Taxonomy" id="1340"/>
    <lineage>
        <taxon>Bacteria</taxon>
        <taxon>Bacillati</taxon>
        <taxon>Bacillota</taxon>
        <taxon>Bacilli</taxon>
        <taxon>Lactobacillales</taxon>
        <taxon>Streptococcaceae</taxon>
        <taxon>Streptococcus</taxon>
    </lineage>
</organism>
<dbReference type="RefSeq" id="WP_181460490.1">
    <property type="nucleotide sequence ID" value="NZ_JACEGE010000024.1"/>
</dbReference>